<keyword evidence="10" id="KW-1185">Reference proteome</keyword>
<dbReference type="PATRIC" id="fig|113653.22.peg.1866"/>
<sequence>MGIYPPKEFIQQANVRDPAIYSRASENWVEFWEDFARELEWFEPWEKFLDDSKAPYFRFFVGGKINACYNCVDRHADMRNKAALIWEGENGETRTLTYFQLYREVNAFSAALRELGVEKGSRVAIYMPNIPEAVVAMLACARIGATHVFIFEGFSARSAGFRLKDSRSEFLITADGYYRRGEVTNLKEKADQAIEQYGGIKSVVVVRRAGIDVEMVDGRDHWYHEITKKGYTEPEILDSNHPLFIMYTSGSTAEPKGVVHSTGGYLVHVYATSKLVLDLKPNDIIWTTASLGWITGHSYGVYGPLSVGATVLMYEGAPDYPDKCRTFEIIEKYGVSVFYTVPTLARMILTCKTDSYDLSTIRLIGTVGEPIEPETWTWLYREVGRERAPVVNTWWQTETGGHVISQLPALTPMKPASVGKALPGFEVAILDDGGKPVKPFEIGNLVIKRPFPGLMLEISGDPKSYVKFYWSKYGKRVYFTGDSAYMDEEGHIWIVGRVDDVLNISGHRVSLIEIEQVAMGVKEVREVSAIGIPDRVKGSVIALFVVSEEASEEVGRKITEKIERDIGKIAKPGLIVFVPELPKSSGKVVKRAIYDAVVGKKKPAFLSNPEVAEMLMKIKPSERGVVIL</sequence>
<dbReference type="EC" id="6.2.1.1" evidence="2"/>
<accession>A0A0F7IG21</accession>
<dbReference type="InterPro" id="IPR042099">
    <property type="entry name" value="ANL_N_sf"/>
</dbReference>
<evidence type="ECO:0000256" key="2">
    <source>
        <dbReference type="ARBA" id="ARBA00013275"/>
    </source>
</evidence>
<evidence type="ECO:0000259" key="8">
    <source>
        <dbReference type="Pfam" id="PF16177"/>
    </source>
</evidence>
<dbReference type="InterPro" id="IPR025110">
    <property type="entry name" value="AMP-bd_C"/>
</dbReference>
<reference evidence="9 10" key="1">
    <citation type="submission" date="2015-04" db="EMBL/GenBank/DDBJ databases">
        <title>The complete genome sequence of the hyperthermophilic, obligate iron-reducing archaeon Geoglobus ahangari strain 234T.</title>
        <authorList>
            <person name="Manzella M.P."/>
            <person name="Holmes D.E."/>
            <person name="Rocheleau J.M."/>
            <person name="Chung A."/>
            <person name="Reguera G."/>
            <person name="Kashefi K."/>
        </authorList>
    </citation>
    <scope>NUCLEOTIDE SEQUENCE [LARGE SCALE GENOMIC DNA]</scope>
    <source>
        <strain evidence="9 10">234</strain>
    </source>
</reference>
<proteinExistence type="inferred from homology"/>
<dbReference type="Gene3D" id="3.40.50.12780">
    <property type="entry name" value="N-terminal domain of ligase-like"/>
    <property type="match status" value="1"/>
</dbReference>
<dbReference type="Pfam" id="PF16177">
    <property type="entry name" value="ACAS_N"/>
    <property type="match status" value="1"/>
</dbReference>
<dbReference type="Proteomes" id="UP000034723">
    <property type="component" value="Chromosome"/>
</dbReference>
<dbReference type="InterPro" id="IPR032387">
    <property type="entry name" value="ACAS_N"/>
</dbReference>
<dbReference type="GO" id="GO:0003987">
    <property type="term" value="F:acetate-CoA ligase activity"/>
    <property type="evidence" value="ECO:0007669"/>
    <property type="project" value="UniProtKB-EC"/>
</dbReference>
<feature type="domain" description="AMP-binding enzyme C-terminal" evidence="7">
    <location>
        <begin position="513"/>
        <end position="584"/>
    </location>
</feature>
<dbReference type="PANTHER" id="PTHR24095:SF14">
    <property type="entry name" value="ACETYL-COENZYME A SYNTHETASE 1"/>
    <property type="match status" value="1"/>
</dbReference>
<evidence type="ECO:0000256" key="4">
    <source>
        <dbReference type="ARBA" id="ARBA00022741"/>
    </source>
</evidence>
<evidence type="ECO:0000313" key="9">
    <source>
        <dbReference type="EMBL" id="AKG90825.1"/>
    </source>
</evidence>
<dbReference type="GO" id="GO:0006085">
    <property type="term" value="P:acetyl-CoA biosynthetic process"/>
    <property type="evidence" value="ECO:0007669"/>
    <property type="project" value="TreeGrafter"/>
</dbReference>
<dbReference type="InParanoid" id="A0A0F7IG21"/>
<protein>
    <recommendedName>
        <fullName evidence="2">acetate--CoA ligase</fullName>
        <ecNumber evidence="2">6.2.1.1</ecNumber>
    </recommendedName>
</protein>
<dbReference type="Pfam" id="PF00501">
    <property type="entry name" value="AMP-binding"/>
    <property type="match status" value="1"/>
</dbReference>
<organism evidence="9 10">
    <name type="scientific">Geoglobus ahangari</name>
    <dbReference type="NCBI Taxonomy" id="113653"/>
    <lineage>
        <taxon>Archaea</taxon>
        <taxon>Methanobacteriati</taxon>
        <taxon>Methanobacteriota</taxon>
        <taxon>Archaeoglobi</taxon>
        <taxon>Archaeoglobales</taxon>
        <taxon>Archaeoglobaceae</taxon>
        <taxon>Geoglobus</taxon>
    </lineage>
</organism>
<dbReference type="PANTHER" id="PTHR24095">
    <property type="entry name" value="ACETYL-COENZYME A SYNTHETASE"/>
    <property type="match status" value="1"/>
</dbReference>
<dbReference type="EMBL" id="CP011267">
    <property type="protein sequence ID" value="AKG90825.1"/>
    <property type="molecule type" value="Genomic_DNA"/>
</dbReference>
<dbReference type="SUPFAM" id="SSF56801">
    <property type="entry name" value="Acetyl-CoA synthetase-like"/>
    <property type="match status" value="1"/>
</dbReference>
<dbReference type="STRING" id="113653.GAH_01899"/>
<keyword evidence="5" id="KW-0067">ATP-binding</keyword>
<evidence type="ECO:0000256" key="1">
    <source>
        <dbReference type="ARBA" id="ARBA00006432"/>
    </source>
</evidence>
<dbReference type="GO" id="GO:0043427">
    <property type="term" value="P:carbon fixation by 3-hydroxypropionate cycle"/>
    <property type="evidence" value="ECO:0007669"/>
    <property type="project" value="UniProtKB-ARBA"/>
</dbReference>
<evidence type="ECO:0000256" key="5">
    <source>
        <dbReference type="ARBA" id="ARBA00022840"/>
    </source>
</evidence>
<dbReference type="Pfam" id="PF13193">
    <property type="entry name" value="AMP-binding_C"/>
    <property type="match status" value="1"/>
</dbReference>
<dbReference type="HOGENOM" id="CLU_000022_3_6_2"/>
<dbReference type="GO" id="GO:0005524">
    <property type="term" value="F:ATP binding"/>
    <property type="evidence" value="ECO:0007669"/>
    <property type="project" value="UniProtKB-KW"/>
</dbReference>
<dbReference type="InterPro" id="IPR000873">
    <property type="entry name" value="AMP-dep_synth/lig_dom"/>
</dbReference>
<gene>
    <name evidence="9" type="ORF">GAH_01899</name>
</gene>
<dbReference type="KEGG" id="gah:GAH_01899"/>
<evidence type="ECO:0000259" key="7">
    <source>
        <dbReference type="Pfam" id="PF13193"/>
    </source>
</evidence>
<dbReference type="NCBIfam" id="NF001208">
    <property type="entry name" value="PRK00174.1"/>
    <property type="match status" value="1"/>
</dbReference>
<keyword evidence="3 9" id="KW-0436">Ligase</keyword>
<evidence type="ECO:0000259" key="6">
    <source>
        <dbReference type="Pfam" id="PF00501"/>
    </source>
</evidence>
<dbReference type="Gene3D" id="3.30.300.30">
    <property type="match status" value="1"/>
</dbReference>
<feature type="domain" description="AMP-dependent synthetase/ligase" evidence="6">
    <location>
        <begin position="78"/>
        <end position="450"/>
    </location>
</feature>
<comment type="similarity">
    <text evidence="1">Belongs to the ATP-dependent AMP-binding enzyme family.</text>
</comment>
<dbReference type="FunFam" id="3.40.50.12780:FF:000001">
    <property type="entry name" value="Acetyl-coenzyme A synthetase"/>
    <property type="match status" value="1"/>
</dbReference>
<name>A0A0F7IG21_9EURY</name>
<evidence type="ECO:0000313" key="10">
    <source>
        <dbReference type="Proteomes" id="UP000034723"/>
    </source>
</evidence>
<keyword evidence="4" id="KW-0547">Nucleotide-binding</keyword>
<dbReference type="InterPro" id="IPR045851">
    <property type="entry name" value="AMP-bd_C_sf"/>
</dbReference>
<evidence type="ECO:0000256" key="3">
    <source>
        <dbReference type="ARBA" id="ARBA00022598"/>
    </source>
</evidence>
<feature type="domain" description="Acetyl-coenzyme A synthetase N-terminal" evidence="8">
    <location>
        <begin position="19"/>
        <end position="71"/>
    </location>
</feature>
<dbReference type="GO" id="GO:0043955">
    <property type="term" value="F:3-hydroxypropionyl-CoA synthetase activity"/>
    <property type="evidence" value="ECO:0007669"/>
    <property type="project" value="UniProtKB-ARBA"/>
</dbReference>
<dbReference type="AlphaFoldDB" id="A0A0F7IG21"/>